<accession>A0AAN9IQ16</accession>
<reference evidence="1 2" key="1">
    <citation type="submission" date="2024-01" db="EMBL/GenBank/DDBJ databases">
        <title>The genomes of 5 underutilized Papilionoideae crops provide insights into root nodulation and disease resistance.</title>
        <authorList>
            <person name="Yuan L."/>
        </authorList>
    </citation>
    <scope>NUCLEOTIDE SEQUENCE [LARGE SCALE GENOMIC DNA]</scope>
    <source>
        <strain evidence="1">LY-2023</strain>
        <tissue evidence="1">Leaf</tissue>
    </source>
</reference>
<protein>
    <submittedName>
        <fullName evidence="1">Uncharacterized protein</fullName>
    </submittedName>
</protein>
<proteinExistence type="predicted"/>
<evidence type="ECO:0000313" key="1">
    <source>
        <dbReference type="EMBL" id="KAK7284167.1"/>
    </source>
</evidence>
<comment type="caution">
    <text evidence="1">The sequence shown here is derived from an EMBL/GenBank/DDBJ whole genome shotgun (WGS) entry which is preliminary data.</text>
</comment>
<dbReference type="AlphaFoldDB" id="A0AAN9IQ16"/>
<evidence type="ECO:0000313" key="2">
    <source>
        <dbReference type="Proteomes" id="UP001359559"/>
    </source>
</evidence>
<sequence length="68" mass="7751">MDKPTRYRIVLFVDSYSDPYHDLTSPLCIKKGSFFVSLIAITHSVLACWNVSELGLVSKESSSRWLKN</sequence>
<name>A0AAN9IQ16_CLITE</name>
<dbReference type="Proteomes" id="UP001359559">
    <property type="component" value="Unassembled WGS sequence"/>
</dbReference>
<dbReference type="EMBL" id="JAYKXN010000005">
    <property type="protein sequence ID" value="KAK7284167.1"/>
    <property type="molecule type" value="Genomic_DNA"/>
</dbReference>
<gene>
    <name evidence="1" type="ORF">RJT34_18908</name>
</gene>
<organism evidence="1 2">
    <name type="scientific">Clitoria ternatea</name>
    <name type="common">Butterfly pea</name>
    <dbReference type="NCBI Taxonomy" id="43366"/>
    <lineage>
        <taxon>Eukaryota</taxon>
        <taxon>Viridiplantae</taxon>
        <taxon>Streptophyta</taxon>
        <taxon>Embryophyta</taxon>
        <taxon>Tracheophyta</taxon>
        <taxon>Spermatophyta</taxon>
        <taxon>Magnoliopsida</taxon>
        <taxon>eudicotyledons</taxon>
        <taxon>Gunneridae</taxon>
        <taxon>Pentapetalae</taxon>
        <taxon>rosids</taxon>
        <taxon>fabids</taxon>
        <taxon>Fabales</taxon>
        <taxon>Fabaceae</taxon>
        <taxon>Papilionoideae</taxon>
        <taxon>50 kb inversion clade</taxon>
        <taxon>NPAAA clade</taxon>
        <taxon>indigoferoid/millettioid clade</taxon>
        <taxon>Phaseoleae</taxon>
        <taxon>Clitoria</taxon>
    </lineage>
</organism>
<keyword evidence="2" id="KW-1185">Reference proteome</keyword>